<feature type="region of interest" description="Disordered" evidence="7">
    <location>
        <begin position="127"/>
        <end position="156"/>
    </location>
</feature>
<reference evidence="9 10" key="1">
    <citation type="submission" date="2024-01" db="EMBL/GenBank/DDBJ databases">
        <title>The genomes of 5 underutilized Papilionoideae crops provide insights into root nodulation and disease resistanc.</title>
        <authorList>
            <person name="Yuan L."/>
        </authorList>
    </citation>
    <scope>NUCLEOTIDE SEQUENCE [LARGE SCALE GENOMIC DNA]</scope>
    <source>
        <strain evidence="9">ZHUSHIDOU_FW_LH</strain>
        <tissue evidence="9">Leaf</tissue>
    </source>
</reference>
<dbReference type="GO" id="GO:0009788">
    <property type="term" value="P:negative regulation of abscisic acid-activated signaling pathway"/>
    <property type="evidence" value="ECO:0007669"/>
    <property type="project" value="InterPro"/>
</dbReference>
<dbReference type="GO" id="GO:0005634">
    <property type="term" value="C:nucleus"/>
    <property type="evidence" value="ECO:0007669"/>
    <property type="project" value="UniProtKB-SubCell"/>
</dbReference>
<organism evidence="9 10">
    <name type="scientific">Crotalaria pallida</name>
    <name type="common">Smooth rattlebox</name>
    <name type="synonym">Crotalaria striata</name>
    <dbReference type="NCBI Taxonomy" id="3830"/>
    <lineage>
        <taxon>Eukaryota</taxon>
        <taxon>Viridiplantae</taxon>
        <taxon>Streptophyta</taxon>
        <taxon>Embryophyta</taxon>
        <taxon>Tracheophyta</taxon>
        <taxon>Spermatophyta</taxon>
        <taxon>Magnoliopsida</taxon>
        <taxon>eudicotyledons</taxon>
        <taxon>Gunneridae</taxon>
        <taxon>Pentapetalae</taxon>
        <taxon>rosids</taxon>
        <taxon>fabids</taxon>
        <taxon>Fabales</taxon>
        <taxon>Fabaceae</taxon>
        <taxon>Papilionoideae</taxon>
        <taxon>50 kb inversion clade</taxon>
        <taxon>genistoids sensu lato</taxon>
        <taxon>core genistoids</taxon>
        <taxon>Crotalarieae</taxon>
        <taxon>Crotalaria</taxon>
    </lineage>
</organism>
<dbReference type="InterPro" id="IPR044246">
    <property type="entry name" value="ZFP3-like"/>
</dbReference>
<evidence type="ECO:0000256" key="5">
    <source>
        <dbReference type="ARBA" id="ARBA00023242"/>
    </source>
</evidence>
<evidence type="ECO:0000256" key="4">
    <source>
        <dbReference type="ARBA" id="ARBA00022833"/>
    </source>
</evidence>
<evidence type="ECO:0000256" key="7">
    <source>
        <dbReference type="SAM" id="MobiDB-lite"/>
    </source>
</evidence>
<feature type="compositionally biased region" description="Basic and acidic residues" evidence="7">
    <location>
        <begin position="136"/>
        <end position="148"/>
    </location>
</feature>
<dbReference type="Proteomes" id="UP001372338">
    <property type="component" value="Unassembled WGS sequence"/>
</dbReference>
<gene>
    <name evidence="9" type="ORF">RIF29_11214</name>
</gene>
<keyword evidence="5" id="KW-0539">Nucleus</keyword>
<keyword evidence="4" id="KW-0862">Zinc</keyword>
<dbReference type="EMBL" id="JAYWIO010000002">
    <property type="protein sequence ID" value="KAK7282444.1"/>
    <property type="molecule type" value="Genomic_DNA"/>
</dbReference>
<dbReference type="Pfam" id="PF13912">
    <property type="entry name" value="zf-C2H2_6"/>
    <property type="match status" value="1"/>
</dbReference>
<dbReference type="InterPro" id="IPR013087">
    <property type="entry name" value="Znf_C2H2_type"/>
</dbReference>
<dbReference type="SUPFAM" id="SSF57667">
    <property type="entry name" value="beta-beta-alpha zinc fingers"/>
    <property type="match status" value="1"/>
</dbReference>
<keyword evidence="10" id="KW-1185">Reference proteome</keyword>
<evidence type="ECO:0000256" key="1">
    <source>
        <dbReference type="ARBA" id="ARBA00004123"/>
    </source>
</evidence>
<evidence type="ECO:0000313" key="9">
    <source>
        <dbReference type="EMBL" id="KAK7282444.1"/>
    </source>
</evidence>
<comment type="subcellular location">
    <subcellularLocation>
        <location evidence="1">Nucleus</location>
    </subcellularLocation>
</comment>
<feature type="region of interest" description="Disordered" evidence="7">
    <location>
        <begin position="301"/>
        <end position="337"/>
    </location>
</feature>
<evidence type="ECO:0000256" key="6">
    <source>
        <dbReference type="PROSITE-ProRule" id="PRU00042"/>
    </source>
</evidence>
<protein>
    <recommendedName>
        <fullName evidence="8">C2H2-type domain-containing protein</fullName>
    </recommendedName>
</protein>
<feature type="compositionally biased region" description="Polar residues" evidence="7">
    <location>
        <begin position="301"/>
        <end position="313"/>
    </location>
</feature>
<keyword evidence="3 6" id="KW-0863">Zinc-finger</keyword>
<dbReference type="PROSITE" id="PS00028">
    <property type="entry name" value="ZINC_FINGER_C2H2_1"/>
    <property type="match status" value="1"/>
</dbReference>
<dbReference type="AlphaFoldDB" id="A0AAN9ILX7"/>
<dbReference type="InterPro" id="IPR036236">
    <property type="entry name" value="Znf_C2H2_sf"/>
</dbReference>
<dbReference type="PROSITE" id="PS50157">
    <property type="entry name" value="ZINC_FINGER_C2H2_2"/>
    <property type="match status" value="1"/>
</dbReference>
<dbReference type="GO" id="GO:0008270">
    <property type="term" value="F:zinc ion binding"/>
    <property type="evidence" value="ECO:0007669"/>
    <property type="project" value="UniProtKB-KW"/>
</dbReference>
<accession>A0AAN9ILX7</accession>
<keyword evidence="2" id="KW-0479">Metal-binding</keyword>
<feature type="compositionally biased region" description="Basic and acidic residues" evidence="7">
    <location>
        <begin position="21"/>
        <end position="35"/>
    </location>
</feature>
<feature type="domain" description="C2H2-type" evidence="8">
    <location>
        <begin position="114"/>
        <end position="141"/>
    </location>
</feature>
<evidence type="ECO:0000259" key="8">
    <source>
        <dbReference type="PROSITE" id="PS50157"/>
    </source>
</evidence>
<feature type="region of interest" description="Disordered" evidence="7">
    <location>
        <begin position="1"/>
        <end position="39"/>
    </location>
</feature>
<dbReference type="Gene3D" id="3.30.160.60">
    <property type="entry name" value="Classic Zinc Finger"/>
    <property type="match status" value="1"/>
</dbReference>
<comment type="caution">
    <text evidence="9">The sequence shown here is derived from an EMBL/GenBank/DDBJ whole genome shotgun (WGS) entry which is preliminary data.</text>
</comment>
<proteinExistence type="predicted"/>
<dbReference type="PANTHER" id="PTHR47287:SF9">
    <property type="entry name" value="ZINC FINGER PROTEIN 4-LIKE"/>
    <property type="match status" value="1"/>
</dbReference>
<evidence type="ECO:0000256" key="2">
    <source>
        <dbReference type="ARBA" id="ARBA00022723"/>
    </source>
</evidence>
<dbReference type="PANTHER" id="PTHR47287">
    <property type="entry name" value="C2H2 AND C2HC ZINC FINGERS SUPERFAMILY PROTEIN"/>
    <property type="match status" value="1"/>
</dbReference>
<feature type="compositionally biased region" description="Basic and acidic residues" evidence="7">
    <location>
        <begin position="317"/>
        <end position="326"/>
    </location>
</feature>
<sequence length="337" mass="35972">MAAHGVDPCPSEASSISATSEDQKMMKEKGVKSEPDQASITNSSVQLLDFMKLNSNNDSVSDSKVELDLFNQTGNSCNNNNNMVGSSSRVINNDPSNNIAEGTDENTKSEARSFSCKFCKREFSSSQALGGHQNAHKPERALEKRRQGLDASGGGFGHPSHYPYYPSYPTLSTHSFYGSFNRALGVRMDSMIHKPSYPSWSSPGAFRYGLNYPWLRQGQEMPIASSSSPLIDNNSNSKLRIEGLQLQSHGGGDGGGIIGFLGGSSSASATSTRLEDNNDGNNNNANAAATLSLSTNIATTTSSQVINKPSQTIVGDHAPEGTSKEESSDDLDLSLKL</sequence>
<name>A0AAN9ILX7_CROPI</name>
<evidence type="ECO:0000313" key="10">
    <source>
        <dbReference type="Proteomes" id="UP001372338"/>
    </source>
</evidence>
<feature type="compositionally biased region" description="Acidic residues" evidence="7">
    <location>
        <begin position="327"/>
        <end position="337"/>
    </location>
</feature>
<evidence type="ECO:0000256" key="3">
    <source>
        <dbReference type="ARBA" id="ARBA00022771"/>
    </source>
</evidence>